<comment type="caution">
    <text evidence="3">The sequence shown here is derived from an EMBL/GenBank/DDBJ whole genome shotgun (WGS) entry which is preliminary data.</text>
</comment>
<feature type="compositionally biased region" description="Low complexity" evidence="1">
    <location>
        <begin position="143"/>
        <end position="169"/>
    </location>
</feature>
<dbReference type="Proteomes" id="UP000215896">
    <property type="component" value="Unassembled WGS sequence"/>
</dbReference>
<name>A0A255GGV1_9ACTN</name>
<evidence type="ECO:0000313" key="3">
    <source>
        <dbReference type="EMBL" id="OYO14652.1"/>
    </source>
</evidence>
<feature type="compositionally biased region" description="Gly residues" evidence="1">
    <location>
        <begin position="57"/>
        <end position="70"/>
    </location>
</feature>
<evidence type="ECO:0000313" key="4">
    <source>
        <dbReference type="Proteomes" id="UP000215896"/>
    </source>
</evidence>
<protein>
    <submittedName>
        <fullName evidence="3">Uncharacterized protein</fullName>
    </submittedName>
</protein>
<keyword evidence="2" id="KW-1133">Transmembrane helix</keyword>
<dbReference type="RefSeq" id="WP_094405363.1">
    <property type="nucleotide sequence ID" value="NZ_NMVM01000002.1"/>
</dbReference>
<dbReference type="EMBL" id="NMVO01000012">
    <property type="protein sequence ID" value="OYO14652.1"/>
    <property type="molecule type" value="Genomic_DNA"/>
</dbReference>
<feature type="transmembrane region" description="Helical" evidence="2">
    <location>
        <begin position="99"/>
        <end position="121"/>
    </location>
</feature>
<gene>
    <name evidence="3" type="ORF">CGZ94_08765</name>
</gene>
<proteinExistence type="predicted"/>
<feature type="compositionally biased region" description="Pro residues" evidence="1">
    <location>
        <begin position="22"/>
        <end position="31"/>
    </location>
</feature>
<keyword evidence="2" id="KW-0472">Membrane</keyword>
<dbReference type="AlphaFoldDB" id="A0A255GGV1"/>
<feature type="compositionally biased region" description="Pro residues" evidence="1">
    <location>
        <begin position="133"/>
        <end position="142"/>
    </location>
</feature>
<feature type="region of interest" description="Disordered" evidence="1">
    <location>
        <begin position="128"/>
        <end position="180"/>
    </location>
</feature>
<feature type="compositionally biased region" description="Polar residues" evidence="1">
    <location>
        <begin position="171"/>
        <end position="180"/>
    </location>
</feature>
<feature type="compositionally biased region" description="Low complexity" evidence="1">
    <location>
        <begin position="1"/>
        <end position="10"/>
    </location>
</feature>
<accession>A0A255GGV1</accession>
<keyword evidence="4" id="KW-1185">Reference proteome</keyword>
<keyword evidence="2" id="KW-0812">Transmembrane</keyword>
<feature type="region of interest" description="Disordered" evidence="1">
    <location>
        <begin position="1"/>
        <end position="95"/>
    </location>
</feature>
<feature type="compositionally biased region" description="Low complexity" evidence="1">
    <location>
        <begin position="32"/>
        <end position="56"/>
    </location>
</feature>
<evidence type="ECO:0000256" key="1">
    <source>
        <dbReference type="SAM" id="MobiDB-lite"/>
    </source>
</evidence>
<reference evidence="3 4" key="1">
    <citation type="submission" date="2017-07" db="EMBL/GenBank/DDBJ databases">
        <title>Draft whole genome sequences of clinical Proprionibacteriaceae strains.</title>
        <authorList>
            <person name="Bernier A.-M."/>
            <person name="Bernard K."/>
            <person name="Domingo M.-C."/>
        </authorList>
    </citation>
    <scope>NUCLEOTIDE SEQUENCE [LARGE SCALE GENOMIC DNA]</scope>
    <source>
        <strain evidence="3 4">NML 030167</strain>
    </source>
</reference>
<organism evidence="3 4">
    <name type="scientific">Enemella evansiae</name>
    <dbReference type="NCBI Taxonomy" id="2016499"/>
    <lineage>
        <taxon>Bacteria</taxon>
        <taxon>Bacillati</taxon>
        <taxon>Actinomycetota</taxon>
        <taxon>Actinomycetes</taxon>
        <taxon>Propionibacteriales</taxon>
        <taxon>Propionibacteriaceae</taxon>
        <taxon>Enemella</taxon>
    </lineage>
</organism>
<feature type="compositionally biased region" description="Gly residues" evidence="1">
    <location>
        <begin position="11"/>
        <end position="21"/>
    </location>
</feature>
<sequence>MSDWNNPGNNPAGGQGWGGPQGPNPGQPPQGQPSQGGWNQPQQPGYGQGYPQQQGYGQQGYGQQGYGQQPGYGQQQYGQGFGSAPGGPPPRPKKSNGTIIGIVVAGVAVLTVAGLLFMMFAPARGNGPDITPVTPPPAPPTSSPTATSTPTSSPRPTRTPTSTRTTPPSGSGESVGNGLTVQLPSGWRVASRSADTSTILTDSRGRLMLIRTGRSTSPTASVEKVNDSLTQDGTNIKKSQVEEPALDSRLSTAKQTVTWTFADGSGSANLGAVTVMAVRKSDNIGFSATLAAPAKDFSPGNQLDQDATEILKSLVESTLA</sequence>
<evidence type="ECO:0000256" key="2">
    <source>
        <dbReference type="SAM" id="Phobius"/>
    </source>
</evidence>